<dbReference type="InterPro" id="IPR051121">
    <property type="entry name" value="FAH"/>
</dbReference>
<comment type="similarity">
    <text evidence="1">Belongs to the FAH family.</text>
</comment>
<dbReference type="EMBL" id="BMIF01000012">
    <property type="protein sequence ID" value="GGA76902.1"/>
    <property type="molecule type" value="Genomic_DNA"/>
</dbReference>
<reference evidence="4" key="2">
    <citation type="submission" date="2020-09" db="EMBL/GenBank/DDBJ databases">
        <authorList>
            <person name="Sun Q."/>
            <person name="Zhou Y."/>
        </authorList>
    </citation>
    <scope>NUCLEOTIDE SEQUENCE</scope>
    <source>
        <strain evidence="4">CGMCC 1.15320</strain>
    </source>
</reference>
<evidence type="ECO:0000256" key="1">
    <source>
        <dbReference type="ARBA" id="ARBA00010211"/>
    </source>
</evidence>
<name>A0A916W8V3_9HYPH</name>
<keyword evidence="5" id="KW-1185">Reference proteome</keyword>
<dbReference type="GO" id="GO:0016829">
    <property type="term" value="F:lyase activity"/>
    <property type="evidence" value="ECO:0007669"/>
    <property type="project" value="UniProtKB-KW"/>
</dbReference>
<dbReference type="SUPFAM" id="SSF56529">
    <property type="entry name" value="FAH"/>
    <property type="match status" value="1"/>
</dbReference>
<evidence type="ECO:0000313" key="4">
    <source>
        <dbReference type="EMBL" id="GGA76902.1"/>
    </source>
</evidence>
<dbReference type="Gene3D" id="3.90.850.10">
    <property type="entry name" value="Fumarylacetoacetase-like, C-terminal domain"/>
    <property type="match status" value="1"/>
</dbReference>
<dbReference type="PANTHER" id="PTHR42796:SF4">
    <property type="entry name" value="FUMARYLACETOACETATE HYDROLASE DOMAIN-CONTAINING PROTEIN 2A"/>
    <property type="match status" value="1"/>
</dbReference>
<dbReference type="GO" id="GO:0046872">
    <property type="term" value="F:metal ion binding"/>
    <property type="evidence" value="ECO:0007669"/>
    <property type="project" value="UniProtKB-KW"/>
</dbReference>
<gene>
    <name evidence="4" type="ORF">GCM10011385_33740</name>
</gene>
<dbReference type="PANTHER" id="PTHR42796">
    <property type="entry name" value="FUMARYLACETOACETATE HYDROLASE DOMAIN-CONTAINING PROTEIN 2A-RELATED"/>
    <property type="match status" value="1"/>
</dbReference>
<dbReference type="Proteomes" id="UP000636264">
    <property type="component" value="Unassembled WGS sequence"/>
</dbReference>
<dbReference type="AlphaFoldDB" id="A0A916W8V3"/>
<dbReference type="GO" id="GO:0044281">
    <property type="term" value="P:small molecule metabolic process"/>
    <property type="evidence" value="ECO:0007669"/>
    <property type="project" value="UniProtKB-ARBA"/>
</dbReference>
<evidence type="ECO:0000313" key="5">
    <source>
        <dbReference type="Proteomes" id="UP000636264"/>
    </source>
</evidence>
<organism evidence="4 5">
    <name type="scientific">Nitratireductor aestuarii</name>
    <dbReference type="NCBI Taxonomy" id="1735103"/>
    <lineage>
        <taxon>Bacteria</taxon>
        <taxon>Pseudomonadati</taxon>
        <taxon>Pseudomonadota</taxon>
        <taxon>Alphaproteobacteria</taxon>
        <taxon>Hyphomicrobiales</taxon>
        <taxon>Phyllobacteriaceae</taxon>
        <taxon>Nitratireductor</taxon>
    </lineage>
</organism>
<proteinExistence type="inferred from homology"/>
<protein>
    <submittedName>
        <fullName evidence="4">Ureidoglycolate lyase</fullName>
    </submittedName>
</protein>
<dbReference type="Pfam" id="PF01557">
    <property type="entry name" value="FAA_hydrolase"/>
    <property type="match status" value="1"/>
</dbReference>
<dbReference type="InterPro" id="IPR011234">
    <property type="entry name" value="Fumarylacetoacetase-like_C"/>
</dbReference>
<accession>A0A916W8V3</accession>
<evidence type="ECO:0000259" key="3">
    <source>
        <dbReference type="Pfam" id="PF01557"/>
    </source>
</evidence>
<sequence>MKLCQYERNGKRAIGLVLDDKERLIDLAEAWKQVSATAPSNLKDLAVPAELLDLINQGDSGRDLAAQVSKAAASDASKFSPVAISDVKLCAPVSRPPKFFAIAVNQDSRRRAITPENPHPTYFIKLRTCIIGPHDTIKIPDIGQVGPEIELALVIGKGGKAIPEEEALDHVFGFMVHNDLTAHEMRKATEWVHIRRPDGTEEHLTYPGRYKNFDTFSPTGPWLTTPDEVPDPHDLPMASYLNGEAVQAGSTKGYVYNIRQLISHLSWAHELEPGDIISCGTCSPVAPWKSSTIDLGKIGGVLESEVGNLGRLRNPIEFVPGKQNFGGSKVQAPSPETSSAK</sequence>
<evidence type="ECO:0000256" key="2">
    <source>
        <dbReference type="ARBA" id="ARBA00022723"/>
    </source>
</evidence>
<keyword evidence="4" id="KW-0456">Lyase</keyword>
<feature type="domain" description="Fumarylacetoacetase-like C-terminal" evidence="3">
    <location>
        <begin position="114"/>
        <end position="316"/>
    </location>
</feature>
<reference evidence="4" key="1">
    <citation type="journal article" date="2014" name="Int. J. Syst. Evol. Microbiol.">
        <title>Complete genome sequence of Corynebacterium casei LMG S-19264T (=DSM 44701T), isolated from a smear-ripened cheese.</title>
        <authorList>
            <consortium name="US DOE Joint Genome Institute (JGI-PGF)"/>
            <person name="Walter F."/>
            <person name="Albersmeier A."/>
            <person name="Kalinowski J."/>
            <person name="Ruckert C."/>
        </authorList>
    </citation>
    <scope>NUCLEOTIDE SEQUENCE</scope>
    <source>
        <strain evidence="4">CGMCC 1.15320</strain>
    </source>
</reference>
<keyword evidence="2" id="KW-0479">Metal-binding</keyword>
<comment type="caution">
    <text evidence="4">The sequence shown here is derived from an EMBL/GenBank/DDBJ whole genome shotgun (WGS) entry which is preliminary data.</text>
</comment>
<dbReference type="InterPro" id="IPR036663">
    <property type="entry name" value="Fumarylacetoacetase_C_sf"/>
</dbReference>
<dbReference type="RefSeq" id="WP_188722270.1">
    <property type="nucleotide sequence ID" value="NZ_BMIF01000012.1"/>
</dbReference>